<dbReference type="PANTHER" id="PTHR30163:SF8">
    <property type="entry name" value="LYTIC MUREIN TRANSGLYCOSYLASE"/>
    <property type="match status" value="1"/>
</dbReference>
<keyword evidence="5" id="KW-1185">Reference proteome</keyword>
<feature type="domain" description="Transglycosylase SLT" evidence="3">
    <location>
        <begin position="174"/>
        <end position="219"/>
    </location>
</feature>
<dbReference type="PANTHER" id="PTHR30163">
    <property type="entry name" value="MEMBRANE-BOUND LYTIC MUREIN TRANSGLYCOSYLASE B"/>
    <property type="match status" value="1"/>
</dbReference>
<keyword evidence="2" id="KW-0812">Transmembrane</keyword>
<dbReference type="SUPFAM" id="SSF53955">
    <property type="entry name" value="Lysozyme-like"/>
    <property type="match status" value="1"/>
</dbReference>
<feature type="compositionally biased region" description="Basic and acidic residues" evidence="1">
    <location>
        <begin position="36"/>
        <end position="46"/>
    </location>
</feature>
<feature type="transmembrane region" description="Helical" evidence="2">
    <location>
        <begin position="12"/>
        <end position="33"/>
    </location>
</feature>
<keyword evidence="2" id="KW-0472">Membrane</keyword>
<evidence type="ECO:0000256" key="2">
    <source>
        <dbReference type="SAM" id="Phobius"/>
    </source>
</evidence>
<dbReference type="EMBL" id="BAABJO010000041">
    <property type="protein sequence ID" value="GAA5138738.1"/>
    <property type="molecule type" value="Genomic_DNA"/>
</dbReference>
<feature type="region of interest" description="Disordered" evidence="1">
    <location>
        <begin position="36"/>
        <end position="68"/>
    </location>
</feature>
<dbReference type="RefSeq" id="WP_345611740.1">
    <property type="nucleotide sequence ID" value="NZ_BAABJO010000041.1"/>
</dbReference>
<protein>
    <recommendedName>
        <fullName evidence="3">Transglycosylase SLT domain-containing protein</fullName>
    </recommendedName>
</protein>
<evidence type="ECO:0000313" key="4">
    <source>
        <dbReference type="EMBL" id="GAA5138738.1"/>
    </source>
</evidence>
<sequence>MTARRRRRVRAIALAVLGIVTMVALIAVSIITARDGRDHRPERPQRGDGLTAADVDPDTPVPQPPPLAQGTDLAAWSAAAARRSGVPARALRAYAAAELAQRSDTPACRLSWSTIAGIGRVESDHGRFGGATVDDDGVARPWIIGIPLDGAAGVREIRDTDGGRLDGDPTFDRAVGPMQFLPTTWATFGADGNGDGVRDPHQLDDAALAAAHYLCADGRDTASGEGWWAGVLTYNASLDYARLVWAAADRYTEATAA</sequence>
<evidence type="ECO:0000256" key="1">
    <source>
        <dbReference type="SAM" id="MobiDB-lite"/>
    </source>
</evidence>
<dbReference type="Gene3D" id="1.10.530.10">
    <property type="match status" value="1"/>
</dbReference>
<comment type="caution">
    <text evidence="4">The sequence shown here is derived from an EMBL/GenBank/DDBJ whole genome shotgun (WGS) entry which is preliminary data.</text>
</comment>
<dbReference type="Pfam" id="PF13406">
    <property type="entry name" value="SLT_2"/>
    <property type="match status" value="1"/>
</dbReference>
<gene>
    <name evidence="4" type="ORF">GCM10023320_73620</name>
</gene>
<evidence type="ECO:0000259" key="3">
    <source>
        <dbReference type="Pfam" id="PF13406"/>
    </source>
</evidence>
<dbReference type="InterPro" id="IPR023346">
    <property type="entry name" value="Lysozyme-like_dom_sf"/>
</dbReference>
<reference evidence="5" key="1">
    <citation type="journal article" date="2019" name="Int. J. Syst. Evol. Microbiol.">
        <title>The Global Catalogue of Microorganisms (GCM) 10K type strain sequencing project: providing services to taxonomists for standard genome sequencing and annotation.</title>
        <authorList>
            <consortium name="The Broad Institute Genomics Platform"/>
            <consortium name="The Broad Institute Genome Sequencing Center for Infectious Disease"/>
            <person name="Wu L."/>
            <person name="Ma J."/>
        </authorList>
    </citation>
    <scope>NUCLEOTIDE SEQUENCE [LARGE SCALE GENOMIC DNA]</scope>
    <source>
        <strain evidence="5">JCM 18302</strain>
    </source>
</reference>
<proteinExistence type="predicted"/>
<dbReference type="InterPro" id="IPR031304">
    <property type="entry name" value="SLT_2"/>
</dbReference>
<accession>A0ABP9P1L1</accession>
<organism evidence="4 5">
    <name type="scientific">Pseudonocardia adelaidensis</name>
    <dbReference type="NCBI Taxonomy" id="648754"/>
    <lineage>
        <taxon>Bacteria</taxon>
        <taxon>Bacillati</taxon>
        <taxon>Actinomycetota</taxon>
        <taxon>Actinomycetes</taxon>
        <taxon>Pseudonocardiales</taxon>
        <taxon>Pseudonocardiaceae</taxon>
        <taxon>Pseudonocardia</taxon>
    </lineage>
</organism>
<name>A0ABP9P1L1_9PSEU</name>
<keyword evidence="2" id="KW-1133">Transmembrane helix</keyword>
<evidence type="ECO:0000313" key="5">
    <source>
        <dbReference type="Proteomes" id="UP001500804"/>
    </source>
</evidence>
<dbReference type="Proteomes" id="UP001500804">
    <property type="component" value="Unassembled WGS sequence"/>
</dbReference>
<dbReference type="InterPro" id="IPR043426">
    <property type="entry name" value="MltB-like"/>
</dbReference>